<dbReference type="Proteomes" id="UP000005940">
    <property type="component" value="Chromosome"/>
</dbReference>
<evidence type="ECO:0000313" key="1">
    <source>
        <dbReference type="EMBL" id="QKM69856.1"/>
    </source>
</evidence>
<dbReference type="RefSeq" id="WP_006349348.1">
    <property type="nucleotide sequence ID" value="NZ_CP029159.1"/>
</dbReference>
<name>I2MY26_STRT9</name>
<dbReference type="AlphaFoldDB" id="I2MY26"/>
<accession>I2MY26</accession>
<proteinExistence type="predicted"/>
<evidence type="ECO:0000313" key="2">
    <source>
        <dbReference type="Proteomes" id="UP000005940"/>
    </source>
</evidence>
<sequence>MAGRGDPPEGTSEGLPGGGEDEYGAVVFDESFVRAARLQEYSARERTGPDARAVRTLPSPVLRARTGNTGAWVVMGLALLLAFSLATAIHIGLRRSPGDPAAAPRAEPLRMTVIPLAPSGAVPGGEPADLYHRSPAARHRIAAAGITLPAIRRTSAFTENEVRTALSVAKEYLVMSSLNPEVLTGGTVRPVRVLLDPAQLDAFDRDVGFRAGARKPSGGWLIRFDPARVALADPAVRVRGSLGYAESGADTLEITAGHTFTYALRPAAPPGPSRPPSALSAPVDPARTDPASLFVARRELRLRFDHEDILRHRTELVASHLQAGPQSCSESTGTLRPLLAGERASPGAPAGTDPYAATTAPAAGLCGALAPAAQPIPRSARQSTGQPSPPPG</sequence>
<protein>
    <submittedName>
        <fullName evidence="1">Uncharacterized protein</fullName>
    </submittedName>
</protein>
<gene>
    <name evidence="1" type="ORF">STSU_024600</name>
</gene>
<organism evidence="1 2">
    <name type="scientific">Streptomyces tsukubensis (strain DSM 42081 / NBRC 108919 / NRRL 18488 / 9993)</name>
    <dbReference type="NCBI Taxonomy" id="1114943"/>
    <lineage>
        <taxon>Bacteria</taxon>
        <taxon>Bacillati</taxon>
        <taxon>Actinomycetota</taxon>
        <taxon>Actinomycetes</taxon>
        <taxon>Kitasatosporales</taxon>
        <taxon>Streptomycetaceae</taxon>
        <taxon>Streptomyces</taxon>
    </lineage>
</organism>
<dbReference type="EMBL" id="CP029159">
    <property type="protein sequence ID" value="QKM69856.1"/>
    <property type="molecule type" value="Genomic_DNA"/>
</dbReference>
<reference evidence="1 2" key="1">
    <citation type="journal article" date="2012" name="J. Bacteriol.">
        <title>Draft genome of Streptomyces tsukubaensis NRRL 18488, the producer of the clinically important immunosuppressant tacrolimus (FK506).</title>
        <authorList>
            <person name="Barreiro C."/>
            <person name="Prieto C."/>
            <person name="Sola-Landa A."/>
            <person name="Solera E."/>
            <person name="Martinez-Castro M."/>
            <person name="Perez-Redondo R."/>
            <person name="Garcia-Estrada C."/>
            <person name="Aparicio J.F."/>
            <person name="Fernandez-Martinez L.T."/>
            <person name="Santos-Aberturas J."/>
            <person name="Salehi-Najafabadi Z."/>
            <person name="Rodriguez-Garcia A."/>
            <person name="Tauch A."/>
            <person name="Martin J.F."/>
        </authorList>
    </citation>
    <scope>NUCLEOTIDE SEQUENCE [LARGE SCALE GENOMIC DNA]</scope>
    <source>
        <strain evidence="2">DSM 42081 / NBRC 108919 / NRRL 18488 / 9993</strain>
    </source>
</reference>
<keyword evidence="2" id="KW-1185">Reference proteome</keyword>